<dbReference type="AlphaFoldDB" id="A0A1U9QNB8"/>
<feature type="transmembrane region" description="Helical" evidence="1">
    <location>
        <begin position="16"/>
        <end position="37"/>
    </location>
</feature>
<keyword evidence="1" id="KW-1133">Transmembrane helix</keyword>
<keyword evidence="1" id="KW-0812">Transmembrane</keyword>
<reference evidence="2 3" key="1">
    <citation type="submission" date="2016-11" db="EMBL/GenBank/DDBJ databases">
        <title>Complete genome sequence of Streptomyces niveus SCSIO 3406.</title>
        <authorList>
            <person name="Zhu Q."/>
            <person name="Cheng W."/>
            <person name="Song Y."/>
            <person name="Li Q."/>
            <person name="Ju J."/>
        </authorList>
    </citation>
    <scope>NUCLEOTIDE SEQUENCE [LARGE SCALE GENOMIC DNA]</scope>
    <source>
        <strain evidence="2 3">SCSIO 3406</strain>
    </source>
</reference>
<dbReference type="EMBL" id="CP018047">
    <property type="protein sequence ID" value="AQU65764.1"/>
    <property type="molecule type" value="Genomic_DNA"/>
</dbReference>
<dbReference type="RefSeq" id="WP_078074292.1">
    <property type="nucleotide sequence ID" value="NZ_CP018047.1"/>
</dbReference>
<keyword evidence="1" id="KW-0472">Membrane</keyword>
<evidence type="ECO:0000313" key="2">
    <source>
        <dbReference type="EMBL" id="AQU65764.1"/>
    </source>
</evidence>
<evidence type="ECO:0008006" key="4">
    <source>
        <dbReference type="Google" id="ProtNLM"/>
    </source>
</evidence>
<name>A0A1U9QNB8_STRNV</name>
<organism evidence="2 3">
    <name type="scientific">Streptomyces niveus</name>
    <name type="common">Streptomyces spheroides</name>
    <dbReference type="NCBI Taxonomy" id="193462"/>
    <lineage>
        <taxon>Bacteria</taxon>
        <taxon>Bacillati</taxon>
        <taxon>Actinomycetota</taxon>
        <taxon>Actinomycetes</taxon>
        <taxon>Kitasatosporales</taxon>
        <taxon>Streptomycetaceae</taxon>
        <taxon>Streptomyces</taxon>
    </lineage>
</organism>
<feature type="transmembrane region" description="Helical" evidence="1">
    <location>
        <begin position="67"/>
        <end position="92"/>
    </location>
</feature>
<feature type="transmembrane region" description="Helical" evidence="1">
    <location>
        <begin position="248"/>
        <end position="272"/>
    </location>
</feature>
<dbReference type="Proteomes" id="UP000189677">
    <property type="component" value="Chromosome"/>
</dbReference>
<protein>
    <recommendedName>
        <fullName evidence="4">Vegetative cell wall protein gp1</fullName>
    </recommendedName>
</protein>
<proteinExistence type="predicted"/>
<evidence type="ECO:0000313" key="3">
    <source>
        <dbReference type="Proteomes" id="UP000189677"/>
    </source>
</evidence>
<accession>A0A1U9QNB8</accession>
<keyword evidence="3" id="KW-1185">Reference proteome</keyword>
<dbReference type="OrthoDB" id="529448at2"/>
<dbReference type="KEGG" id="snw:BBN63_05400"/>
<sequence>MTAFLAALGGKLADKWVSLLVLPGFLFTTLVVVAHQLGHTHALDTGRLVRRLDTLAAEPAARTPGTVALVLALVLAASAGAGLLAAALAAWVERWWLGDWPFATRLGERLSRRRRAQWERADRLCAQERQRLVEAAEVAEARTRDAAAALGPGPGAVSDVPGRAAESASADVLPLTRLYEARNRIALTRPAHPTWMADRMSAAEFRLRAAYAVDLPTAWPRLWLLLPDAARDDLRSARTELTTSARRAAWGVLCLALAVWWWPAAAVALVAIGSGRRSGRQSVDAFAALVESSMDVYGRDLARALGLSDEAEFSRATGVRITRITRKGE</sequence>
<gene>
    <name evidence="2" type="ORF">BBN63_05400</name>
</gene>
<evidence type="ECO:0000256" key="1">
    <source>
        <dbReference type="SAM" id="Phobius"/>
    </source>
</evidence>